<keyword evidence="1" id="KW-0812">Transmembrane</keyword>
<protein>
    <submittedName>
        <fullName evidence="2">Uncharacterized protein</fullName>
    </submittedName>
</protein>
<evidence type="ECO:0000256" key="1">
    <source>
        <dbReference type="SAM" id="Phobius"/>
    </source>
</evidence>
<dbReference type="EMBL" id="CP052842">
    <property type="protein sequence ID" value="QJP89341.1"/>
    <property type="molecule type" value="Genomic_DNA"/>
</dbReference>
<dbReference type="OrthoDB" id="9863559at2"/>
<dbReference type="AlphaFoldDB" id="A0A6M4JNI4"/>
<name>A0A6M4JNI4_BACSU</name>
<organism evidence="2">
    <name type="scientific">Bacillus subtilis (strain 168)</name>
    <dbReference type="NCBI Taxonomy" id="224308"/>
    <lineage>
        <taxon>Bacteria</taxon>
        <taxon>Bacillati</taxon>
        <taxon>Bacillota</taxon>
        <taxon>Bacilli</taxon>
        <taxon>Bacillales</taxon>
        <taxon>Bacillaceae</taxon>
        <taxon>Bacillus</taxon>
    </lineage>
</organism>
<dbReference type="KEGG" id="bsu:BSU26210"/>
<keyword evidence="1" id="KW-0472">Membrane</keyword>
<accession>A0A6M4JNI4</accession>
<evidence type="ECO:0000313" key="2">
    <source>
        <dbReference type="EMBL" id="QJP89341.1"/>
    </source>
</evidence>
<feature type="transmembrane region" description="Helical" evidence="1">
    <location>
        <begin position="6"/>
        <end position="27"/>
    </location>
</feature>
<proteinExistence type="predicted"/>
<gene>
    <name evidence="2" type="ORF">HIR78_15430</name>
</gene>
<reference evidence="2" key="1">
    <citation type="submission" date="2020-04" db="EMBL/GenBank/DDBJ databases">
        <title>Phage recombination drives evolution of spore-forming Bacilli.</title>
        <authorList>
            <person name="Dragos A."/>
            <person name="Kovacs A.T."/>
        </authorList>
    </citation>
    <scope>NUCLEOTIDE SEQUENCE</scope>
    <source>
        <strain evidence="2">168</strain>
    </source>
</reference>
<keyword evidence="1" id="KW-1133">Transmembrane helix</keyword>
<dbReference type="RefSeq" id="WP_004398685.1">
    <property type="nucleotide sequence ID" value="NC_000964.3"/>
</dbReference>
<sequence>MIQIDFGTVITSAITAVFFTGGTNYVLQKKNRKGNEIFTKGYILIDEIYNINNKRIETAAAFVPFYNHPEGYLEKLHTDYFKELSAFELIVKKFSILFDKELNIKLQEYINYLREVEVALRGFMNDDPIIEVNFNQEYIERLIDEITNLIKKHI</sequence>